<gene>
    <name evidence="1" type="ORF">LCGC14_2781460</name>
</gene>
<evidence type="ECO:0000313" key="1">
    <source>
        <dbReference type="EMBL" id="KKK84627.1"/>
    </source>
</evidence>
<dbReference type="AlphaFoldDB" id="A0A0F8YT66"/>
<sequence>IEKVTESGIWNVGTGRAVSFADVAKTISEKYKIPIEEIPMPENLREQYQEYTCADLTKIKKHIGNYQWKNVLTWINS</sequence>
<dbReference type="Gene3D" id="3.40.50.720">
    <property type="entry name" value="NAD(P)-binding Rossmann-like Domain"/>
    <property type="match status" value="1"/>
</dbReference>
<proteinExistence type="predicted"/>
<comment type="caution">
    <text evidence="1">The sequence shown here is derived from an EMBL/GenBank/DDBJ whole genome shotgun (WGS) entry which is preliminary data.</text>
</comment>
<reference evidence="1" key="1">
    <citation type="journal article" date="2015" name="Nature">
        <title>Complex archaea that bridge the gap between prokaryotes and eukaryotes.</title>
        <authorList>
            <person name="Spang A."/>
            <person name="Saw J.H."/>
            <person name="Jorgensen S.L."/>
            <person name="Zaremba-Niedzwiedzka K."/>
            <person name="Martijn J."/>
            <person name="Lind A.E."/>
            <person name="van Eijk R."/>
            <person name="Schleper C."/>
            <person name="Guy L."/>
            <person name="Ettema T.J."/>
        </authorList>
    </citation>
    <scope>NUCLEOTIDE SEQUENCE</scope>
</reference>
<dbReference type="Gene3D" id="3.90.25.10">
    <property type="entry name" value="UDP-galactose 4-epimerase, domain 1"/>
    <property type="match status" value="1"/>
</dbReference>
<protein>
    <recommendedName>
        <fullName evidence="2">NAD(P)-binding domain-containing protein</fullName>
    </recommendedName>
</protein>
<dbReference type="SUPFAM" id="SSF51735">
    <property type="entry name" value="NAD(P)-binding Rossmann-fold domains"/>
    <property type="match status" value="1"/>
</dbReference>
<accession>A0A0F8YT66</accession>
<evidence type="ECO:0008006" key="2">
    <source>
        <dbReference type="Google" id="ProtNLM"/>
    </source>
</evidence>
<feature type="non-terminal residue" evidence="1">
    <location>
        <position position="1"/>
    </location>
</feature>
<dbReference type="EMBL" id="LAZR01051688">
    <property type="protein sequence ID" value="KKK84627.1"/>
    <property type="molecule type" value="Genomic_DNA"/>
</dbReference>
<name>A0A0F8YT66_9ZZZZ</name>
<organism evidence="1">
    <name type="scientific">marine sediment metagenome</name>
    <dbReference type="NCBI Taxonomy" id="412755"/>
    <lineage>
        <taxon>unclassified sequences</taxon>
        <taxon>metagenomes</taxon>
        <taxon>ecological metagenomes</taxon>
    </lineage>
</organism>
<dbReference type="InterPro" id="IPR036291">
    <property type="entry name" value="NAD(P)-bd_dom_sf"/>
</dbReference>